<reference evidence="3 4" key="1">
    <citation type="submission" date="2018-03" db="EMBL/GenBank/DDBJ databases">
        <title>Genomic Encyclopedia of Type Strains, Phase III (KMG-III): the genomes of soil and plant-associated and newly described type strains.</title>
        <authorList>
            <person name="Whitman W."/>
        </authorList>
    </citation>
    <scope>NUCLEOTIDE SEQUENCE [LARGE SCALE GENOMIC DNA]</scope>
    <source>
        <strain evidence="3 4">CGMCC 4.7067</strain>
    </source>
</reference>
<dbReference type="OrthoDB" id="5051269at2"/>
<keyword evidence="4" id="KW-1185">Reference proteome</keyword>
<evidence type="ECO:0000313" key="4">
    <source>
        <dbReference type="Proteomes" id="UP000238176"/>
    </source>
</evidence>
<comment type="caution">
    <text evidence="3">The sequence shown here is derived from an EMBL/GenBank/DDBJ whole genome shotgun (WGS) entry which is preliminary data.</text>
</comment>
<dbReference type="Gene3D" id="1.10.10.2840">
    <property type="entry name" value="PucR C-terminal helix-turn-helix domain"/>
    <property type="match status" value="1"/>
</dbReference>
<dbReference type="InterPro" id="IPR042070">
    <property type="entry name" value="PucR_C-HTH_sf"/>
</dbReference>
<dbReference type="EMBL" id="PVTJ01000007">
    <property type="protein sequence ID" value="PRY57267.1"/>
    <property type="molecule type" value="Genomic_DNA"/>
</dbReference>
<sequence>MRELIGRLESSDDPAVAALRVIDHFDRLVQARATAAAVVRATAALAGCPAGLHDAETGSVRRFDPEGRPLPETEHASSVRLAVPGRIGAWVWLERPDATTGPLDPLLLERAAHTIQALNRPAPHTPAALVRVACDPDAAEHDRRSAVRALGLSSDVTVLVAVSPFPAAPLAAAIGRYTVALAPAPVAFPTDLRAGTALTGEPLDLPTAVGRAAIAFRLTDRVGGPGASVVRYEDLGAVAALVEHFSPPDAAAVPDVQRLNQALATRPWIIDTLQAALDQTSLRQAADRLHLHHSTLQERLAWLESRLDLALAKPGGRQRAAIALALWRIASSEDPDPETQVQGYDYDRDGKAELGSRPRTAGTSSCGGHVNAQETQPDSST</sequence>
<dbReference type="RefSeq" id="WP_106365269.1">
    <property type="nucleotide sequence ID" value="NZ_PVTJ01000007.1"/>
</dbReference>
<feature type="region of interest" description="Disordered" evidence="1">
    <location>
        <begin position="57"/>
        <end position="76"/>
    </location>
</feature>
<feature type="compositionally biased region" description="Polar residues" evidence="1">
    <location>
        <begin position="361"/>
        <end position="381"/>
    </location>
</feature>
<name>A0A2T0UHF9_9ACTN</name>
<gene>
    <name evidence="3" type="ORF">B0I28_107115</name>
</gene>
<organism evidence="3 4">
    <name type="scientific">Glycomyces artemisiae</name>
    <dbReference type="NCBI Taxonomy" id="1076443"/>
    <lineage>
        <taxon>Bacteria</taxon>
        <taxon>Bacillati</taxon>
        <taxon>Actinomycetota</taxon>
        <taxon>Actinomycetes</taxon>
        <taxon>Glycomycetales</taxon>
        <taxon>Glycomycetaceae</taxon>
        <taxon>Glycomyces</taxon>
    </lineage>
</organism>
<dbReference type="Pfam" id="PF13556">
    <property type="entry name" value="HTH_30"/>
    <property type="match status" value="1"/>
</dbReference>
<protein>
    <submittedName>
        <fullName evidence="3">PucR-like helix-turn-helix protein</fullName>
    </submittedName>
</protein>
<feature type="compositionally biased region" description="Basic and acidic residues" evidence="1">
    <location>
        <begin position="345"/>
        <end position="356"/>
    </location>
</feature>
<proteinExistence type="predicted"/>
<feature type="region of interest" description="Disordered" evidence="1">
    <location>
        <begin position="334"/>
        <end position="381"/>
    </location>
</feature>
<feature type="domain" description="PucR C-terminal helix-turn-helix" evidence="2">
    <location>
        <begin position="270"/>
        <end position="325"/>
    </location>
</feature>
<dbReference type="Proteomes" id="UP000238176">
    <property type="component" value="Unassembled WGS sequence"/>
</dbReference>
<evidence type="ECO:0000256" key="1">
    <source>
        <dbReference type="SAM" id="MobiDB-lite"/>
    </source>
</evidence>
<evidence type="ECO:0000259" key="2">
    <source>
        <dbReference type="Pfam" id="PF13556"/>
    </source>
</evidence>
<dbReference type="AlphaFoldDB" id="A0A2T0UHF9"/>
<evidence type="ECO:0000313" key="3">
    <source>
        <dbReference type="EMBL" id="PRY57267.1"/>
    </source>
</evidence>
<accession>A0A2T0UHF9</accession>
<dbReference type="InterPro" id="IPR025736">
    <property type="entry name" value="PucR_C-HTH_dom"/>
</dbReference>